<dbReference type="InterPro" id="IPR038607">
    <property type="entry name" value="PhoD-like_sf"/>
</dbReference>
<organism evidence="1">
    <name type="scientific">marine metagenome</name>
    <dbReference type="NCBI Taxonomy" id="408172"/>
    <lineage>
        <taxon>unclassified sequences</taxon>
        <taxon>metagenomes</taxon>
        <taxon>ecological metagenomes</taxon>
    </lineage>
</organism>
<dbReference type="InterPro" id="IPR029052">
    <property type="entry name" value="Metallo-depent_PP-like"/>
</dbReference>
<dbReference type="EMBL" id="UINC01077339">
    <property type="protein sequence ID" value="SVC17374.1"/>
    <property type="molecule type" value="Genomic_DNA"/>
</dbReference>
<dbReference type="SUPFAM" id="SSF56300">
    <property type="entry name" value="Metallo-dependent phosphatases"/>
    <property type="match status" value="1"/>
</dbReference>
<name>A0A382JY05_9ZZZZ</name>
<proteinExistence type="predicted"/>
<feature type="non-terminal residue" evidence="1">
    <location>
        <position position="237"/>
    </location>
</feature>
<evidence type="ECO:0008006" key="2">
    <source>
        <dbReference type="Google" id="ProtNLM"/>
    </source>
</evidence>
<dbReference type="Gene3D" id="3.60.21.70">
    <property type="entry name" value="PhoD-like phosphatase"/>
    <property type="match status" value="1"/>
</dbReference>
<evidence type="ECO:0000313" key="1">
    <source>
        <dbReference type="EMBL" id="SVC17374.1"/>
    </source>
</evidence>
<sequence length="237" mass="27488">MKVNNEKAQTRDQVKRMHPHALKLILQGKKQEAIAYLEAVSKKEVNDGQNKMLLDIARGKPDAWKFDAETWPWERTLPDTSLKQDAPSDKFTIAFGGGAGYVPKNERIWDTIGAIDPRALLLLGDNAYIDDPATPEMQLFHYYRRQSQPEWSKLAKQVPIYAIWDDHDFTTNDGWGGPAIEEPKWKREVWKVFKDNWDNPYYGGGEEQPGCWFDFWIGKVHFVLIDGRYYRESPKGK</sequence>
<reference evidence="1" key="1">
    <citation type="submission" date="2018-05" db="EMBL/GenBank/DDBJ databases">
        <authorList>
            <person name="Lanie J.A."/>
            <person name="Ng W.-L."/>
            <person name="Kazmierczak K.M."/>
            <person name="Andrzejewski T.M."/>
            <person name="Davidsen T.M."/>
            <person name="Wayne K.J."/>
            <person name="Tettelin H."/>
            <person name="Glass J.I."/>
            <person name="Rusch D."/>
            <person name="Podicherti R."/>
            <person name="Tsui H.-C.T."/>
            <person name="Winkler M.E."/>
        </authorList>
    </citation>
    <scope>NUCLEOTIDE SEQUENCE</scope>
</reference>
<dbReference type="PANTHER" id="PTHR33987:SF1">
    <property type="entry name" value="CALCINEURIN-LIKE METALLO-PHOSPHOESTERASE SUPERFAMILY PROTEIN"/>
    <property type="match status" value="1"/>
</dbReference>
<accession>A0A382JY05</accession>
<dbReference type="PANTHER" id="PTHR33987">
    <property type="entry name" value="CALCINEURIN-LIKE METALLO-PHOSPHOESTERASE SUPERFAMILY PROTEIN"/>
    <property type="match status" value="1"/>
</dbReference>
<protein>
    <recommendedName>
        <fullName evidence="2">PhoD-like phosphatase metallophosphatase domain-containing protein</fullName>
    </recommendedName>
</protein>
<dbReference type="AlphaFoldDB" id="A0A382JY05"/>
<gene>
    <name evidence="1" type="ORF">METZ01_LOCUS270228</name>
</gene>